<evidence type="ECO:0000313" key="1">
    <source>
        <dbReference type="EMBL" id="KAA8905767.1"/>
    </source>
</evidence>
<sequence length="245" mass="27487">MSPLTATRIISGSSKFHRIYGLTDPLLAKNYLALDDSNPVLGQICRAMKKYYNGYYFAKAPDHGLKLLYHPGNVFYYLEGIKTGGQVSQPEEPPTVHTTNILASITDNVAFPVDDIVELMAAGSVSSIFQSEFGFPDLVGHLGEDRATTLSLLMHLGVLIREVRPGRLRIPNEIVLCRIEKYLLRQDSLQTKFGPADLRLRTGEINPFAQLLEEFMRHRALRSLFTTNEATLQVTHHERALVSFV</sequence>
<keyword evidence="2" id="KW-1185">Reference proteome</keyword>
<comment type="caution">
    <text evidence="1">The sequence shown here is derived from an EMBL/GenBank/DDBJ whole genome shotgun (WGS) entry which is preliminary data.</text>
</comment>
<dbReference type="Proteomes" id="UP000326924">
    <property type="component" value="Unassembled WGS sequence"/>
</dbReference>
<organism evidence="1 2">
    <name type="scientific">Sphaerosporella brunnea</name>
    <dbReference type="NCBI Taxonomy" id="1250544"/>
    <lineage>
        <taxon>Eukaryota</taxon>
        <taxon>Fungi</taxon>
        <taxon>Dikarya</taxon>
        <taxon>Ascomycota</taxon>
        <taxon>Pezizomycotina</taxon>
        <taxon>Pezizomycetes</taxon>
        <taxon>Pezizales</taxon>
        <taxon>Pyronemataceae</taxon>
        <taxon>Sphaerosporella</taxon>
    </lineage>
</organism>
<dbReference type="EMBL" id="VXIS01000096">
    <property type="protein sequence ID" value="KAA8905767.1"/>
    <property type="molecule type" value="Genomic_DNA"/>
</dbReference>
<dbReference type="AlphaFoldDB" id="A0A5J5EWK9"/>
<reference evidence="1 2" key="1">
    <citation type="submission" date="2019-09" db="EMBL/GenBank/DDBJ databases">
        <title>Draft genome of the ectomycorrhizal ascomycete Sphaerosporella brunnea.</title>
        <authorList>
            <consortium name="DOE Joint Genome Institute"/>
            <person name="Benucci G.M."/>
            <person name="Marozzi G."/>
            <person name="Antonielli L."/>
            <person name="Sanchez S."/>
            <person name="Marco P."/>
            <person name="Wang X."/>
            <person name="Falini L.B."/>
            <person name="Barry K."/>
            <person name="Haridas S."/>
            <person name="Lipzen A."/>
            <person name="Labutti K."/>
            <person name="Grigoriev I.V."/>
            <person name="Murat C."/>
            <person name="Martin F."/>
            <person name="Albertini E."/>
            <person name="Donnini D."/>
            <person name="Bonito G."/>
        </authorList>
    </citation>
    <scope>NUCLEOTIDE SEQUENCE [LARGE SCALE GENOMIC DNA]</scope>
    <source>
        <strain evidence="1 2">Sb_GMNB300</strain>
    </source>
</reference>
<accession>A0A5J5EWK9</accession>
<protein>
    <submittedName>
        <fullName evidence="1">Uncharacterized protein</fullName>
    </submittedName>
</protein>
<name>A0A5J5EWK9_9PEZI</name>
<dbReference type="InParanoid" id="A0A5J5EWK9"/>
<proteinExistence type="predicted"/>
<evidence type="ECO:0000313" key="2">
    <source>
        <dbReference type="Proteomes" id="UP000326924"/>
    </source>
</evidence>
<gene>
    <name evidence="1" type="ORF">FN846DRAFT_736031</name>
</gene>